<keyword evidence="3" id="KW-0804">Transcription</keyword>
<sequence>MLEGRLQLIEQRKVLKPMKTMAYETAIQAIKEKIKTGEWKAGDRLPTVQQLAVELSLGISTVREALRILENQRIVSIEHGRGMYLRNDPLLLEDPTTTLEQLGNISLVSLLEARLLIEPELAALCAKHATASQIQQLRYLADQMVVQMQKGGDFFETDIAFHQLIAEGSNNPVLIRMMSMITPISVEARKQTNTIPNMRTKASNYHVLIAIAMEERHAEQAKMLMEAHIQEMLRMFIK</sequence>
<dbReference type="SUPFAM" id="SSF48008">
    <property type="entry name" value="GntR ligand-binding domain-like"/>
    <property type="match status" value="1"/>
</dbReference>
<dbReference type="Pfam" id="PF07729">
    <property type="entry name" value="FCD"/>
    <property type="match status" value="1"/>
</dbReference>
<evidence type="ECO:0000256" key="3">
    <source>
        <dbReference type="ARBA" id="ARBA00023163"/>
    </source>
</evidence>
<evidence type="ECO:0000313" key="6">
    <source>
        <dbReference type="Proteomes" id="UP001338137"/>
    </source>
</evidence>
<dbReference type="PROSITE" id="PS50949">
    <property type="entry name" value="HTH_GNTR"/>
    <property type="match status" value="1"/>
</dbReference>
<dbReference type="PANTHER" id="PTHR43537">
    <property type="entry name" value="TRANSCRIPTIONAL REGULATOR, GNTR FAMILY"/>
    <property type="match status" value="1"/>
</dbReference>
<dbReference type="Gene3D" id="1.20.120.530">
    <property type="entry name" value="GntR ligand-binding domain-like"/>
    <property type="match status" value="1"/>
</dbReference>
<evidence type="ECO:0000256" key="2">
    <source>
        <dbReference type="ARBA" id="ARBA00023125"/>
    </source>
</evidence>
<keyword evidence="6" id="KW-1185">Reference proteome</keyword>
<evidence type="ECO:0000256" key="1">
    <source>
        <dbReference type="ARBA" id="ARBA00023015"/>
    </source>
</evidence>
<dbReference type="SMART" id="SM00895">
    <property type="entry name" value="FCD"/>
    <property type="match status" value="1"/>
</dbReference>
<organism evidence="5 6">
    <name type="scientific">Paenibacillus alba</name>
    <dbReference type="NCBI Taxonomy" id="1197127"/>
    <lineage>
        <taxon>Bacteria</taxon>
        <taxon>Bacillati</taxon>
        <taxon>Bacillota</taxon>
        <taxon>Bacilli</taxon>
        <taxon>Bacillales</taxon>
        <taxon>Paenibacillaceae</taxon>
        <taxon>Paenibacillus</taxon>
    </lineage>
</organism>
<dbReference type="SMART" id="SM00345">
    <property type="entry name" value="HTH_GNTR"/>
    <property type="match status" value="1"/>
</dbReference>
<keyword evidence="2" id="KW-0238">DNA-binding</keyword>
<dbReference type="InterPro" id="IPR036390">
    <property type="entry name" value="WH_DNA-bd_sf"/>
</dbReference>
<protein>
    <submittedName>
        <fullName evidence="5">FCD domain-containing protein</fullName>
    </submittedName>
</protein>
<dbReference type="Proteomes" id="UP001338137">
    <property type="component" value="Unassembled WGS sequence"/>
</dbReference>
<comment type="caution">
    <text evidence="5">The sequence shown here is derived from an EMBL/GenBank/DDBJ whole genome shotgun (WGS) entry which is preliminary data.</text>
</comment>
<proteinExistence type="predicted"/>
<dbReference type="InterPro" id="IPR000524">
    <property type="entry name" value="Tscrpt_reg_HTH_GntR"/>
</dbReference>
<name>A0ABU6G4H1_9BACL</name>
<dbReference type="EMBL" id="JARLKY010000023">
    <property type="protein sequence ID" value="MEC0227664.1"/>
    <property type="molecule type" value="Genomic_DNA"/>
</dbReference>
<feature type="domain" description="HTH gntR-type" evidence="4">
    <location>
        <begin position="20"/>
        <end position="88"/>
    </location>
</feature>
<gene>
    <name evidence="5" type="ORF">P4I72_11065</name>
</gene>
<dbReference type="PANTHER" id="PTHR43537:SF5">
    <property type="entry name" value="UXU OPERON TRANSCRIPTIONAL REGULATOR"/>
    <property type="match status" value="1"/>
</dbReference>
<evidence type="ECO:0000313" key="5">
    <source>
        <dbReference type="EMBL" id="MEC0227664.1"/>
    </source>
</evidence>
<dbReference type="InterPro" id="IPR008920">
    <property type="entry name" value="TF_FadR/GntR_C"/>
</dbReference>
<reference evidence="5 6" key="1">
    <citation type="submission" date="2023-03" db="EMBL/GenBank/DDBJ databases">
        <title>Bacillus Genome Sequencing.</title>
        <authorList>
            <person name="Dunlap C."/>
        </authorList>
    </citation>
    <scope>NUCLEOTIDE SEQUENCE [LARGE SCALE GENOMIC DNA]</scope>
    <source>
        <strain evidence="5 6">BD-533</strain>
    </source>
</reference>
<dbReference type="Gene3D" id="1.10.10.10">
    <property type="entry name" value="Winged helix-like DNA-binding domain superfamily/Winged helix DNA-binding domain"/>
    <property type="match status" value="1"/>
</dbReference>
<evidence type="ECO:0000259" key="4">
    <source>
        <dbReference type="PROSITE" id="PS50949"/>
    </source>
</evidence>
<dbReference type="Pfam" id="PF00392">
    <property type="entry name" value="GntR"/>
    <property type="match status" value="1"/>
</dbReference>
<accession>A0ABU6G4H1</accession>
<dbReference type="RefSeq" id="WP_326071964.1">
    <property type="nucleotide sequence ID" value="NZ_JARLKY010000023.1"/>
</dbReference>
<keyword evidence="1" id="KW-0805">Transcription regulation</keyword>
<dbReference type="SUPFAM" id="SSF46785">
    <property type="entry name" value="Winged helix' DNA-binding domain"/>
    <property type="match status" value="1"/>
</dbReference>
<dbReference type="InterPro" id="IPR011711">
    <property type="entry name" value="GntR_C"/>
</dbReference>
<dbReference type="InterPro" id="IPR036388">
    <property type="entry name" value="WH-like_DNA-bd_sf"/>
</dbReference>
<dbReference type="CDD" id="cd07377">
    <property type="entry name" value="WHTH_GntR"/>
    <property type="match status" value="1"/>
</dbReference>